<evidence type="ECO:0000256" key="3">
    <source>
        <dbReference type="ARBA" id="ARBA00023134"/>
    </source>
</evidence>
<dbReference type="GO" id="GO:0090385">
    <property type="term" value="P:phagosome-lysosome fusion"/>
    <property type="evidence" value="ECO:0007669"/>
    <property type="project" value="TreeGrafter"/>
</dbReference>
<proteinExistence type="inferred from homology"/>
<dbReference type="Gene3D" id="3.40.50.300">
    <property type="entry name" value="P-loop containing nucleotide triphosphate hydrolases"/>
    <property type="match status" value="1"/>
</dbReference>
<dbReference type="GO" id="GO:0005764">
    <property type="term" value="C:lysosome"/>
    <property type="evidence" value="ECO:0007669"/>
    <property type="project" value="TreeGrafter"/>
</dbReference>
<dbReference type="Pfam" id="PF00071">
    <property type="entry name" value="Ras"/>
    <property type="match status" value="1"/>
</dbReference>
<dbReference type="GO" id="GO:0005770">
    <property type="term" value="C:late endosome"/>
    <property type="evidence" value="ECO:0007669"/>
    <property type="project" value="TreeGrafter"/>
</dbReference>
<dbReference type="AlphaFoldDB" id="X1EKD8"/>
<dbReference type="PANTHER" id="PTHR47981:SF22">
    <property type="entry name" value="RAS-RELATED PROTEIN RAB-7B"/>
    <property type="match status" value="1"/>
</dbReference>
<dbReference type="PROSITE" id="PS51419">
    <property type="entry name" value="RAB"/>
    <property type="match status" value="1"/>
</dbReference>
<evidence type="ECO:0000256" key="1">
    <source>
        <dbReference type="ARBA" id="ARBA00006270"/>
    </source>
</evidence>
<accession>X1EKD8</accession>
<keyword evidence="3" id="KW-0342">GTP-binding</keyword>
<dbReference type="EMBL" id="BARU01011761">
    <property type="protein sequence ID" value="GAH33032.1"/>
    <property type="molecule type" value="Genomic_DNA"/>
</dbReference>
<protein>
    <recommendedName>
        <fullName evidence="5">GTP-binding protein</fullName>
    </recommendedName>
</protein>
<keyword evidence="2" id="KW-0547">Nucleotide-binding</keyword>
<dbReference type="InterPro" id="IPR001806">
    <property type="entry name" value="Small_GTPase"/>
</dbReference>
<dbReference type="GO" id="GO:0045335">
    <property type="term" value="C:phagocytic vesicle"/>
    <property type="evidence" value="ECO:0007669"/>
    <property type="project" value="TreeGrafter"/>
</dbReference>
<dbReference type="GO" id="GO:0003924">
    <property type="term" value="F:GTPase activity"/>
    <property type="evidence" value="ECO:0007669"/>
    <property type="project" value="InterPro"/>
</dbReference>
<dbReference type="SUPFAM" id="SSF52540">
    <property type="entry name" value="P-loop containing nucleoside triphosphate hydrolases"/>
    <property type="match status" value="1"/>
</dbReference>
<dbReference type="SMART" id="SM00175">
    <property type="entry name" value="RAB"/>
    <property type="match status" value="1"/>
</dbReference>
<dbReference type="GO" id="GO:0005525">
    <property type="term" value="F:GTP binding"/>
    <property type="evidence" value="ECO:0007669"/>
    <property type="project" value="UniProtKB-KW"/>
</dbReference>
<dbReference type="PANTHER" id="PTHR47981">
    <property type="entry name" value="RAB FAMILY"/>
    <property type="match status" value="1"/>
</dbReference>
<evidence type="ECO:0008006" key="5">
    <source>
        <dbReference type="Google" id="ProtNLM"/>
    </source>
</evidence>
<evidence type="ECO:0000256" key="2">
    <source>
        <dbReference type="ARBA" id="ARBA00022741"/>
    </source>
</evidence>
<dbReference type="GO" id="GO:0008333">
    <property type="term" value="P:endosome to lysosome transport"/>
    <property type="evidence" value="ECO:0007669"/>
    <property type="project" value="TreeGrafter"/>
</dbReference>
<name>X1EKD8_9ZZZZ</name>
<organism evidence="4">
    <name type="scientific">marine sediment metagenome</name>
    <dbReference type="NCBI Taxonomy" id="412755"/>
    <lineage>
        <taxon>unclassified sequences</taxon>
        <taxon>metagenomes</taxon>
        <taxon>ecological metagenomes</taxon>
    </lineage>
</organism>
<comment type="caution">
    <text evidence="4">The sequence shown here is derived from an EMBL/GenBank/DDBJ whole genome shotgun (WGS) entry which is preliminary data.</text>
</comment>
<gene>
    <name evidence="4" type="ORF">S03H2_21972</name>
</gene>
<dbReference type="CDD" id="cd00154">
    <property type="entry name" value="Rab"/>
    <property type="match status" value="1"/>
</dbReference>
<reference evidence="4" key="1">
    <citation type="journal article" date="2014" name="Front. Microbiol.">
        <title>High frequency of phylogenetically diverse reductive dehalogenase-homologous genes in deep subseafloor sedimentary metagenomes.</title>
        <authorList>
            <person name="Kawai M."/>
            <person name="Futagami T."/>
            <person name="Toyoda A."/>
            <person name="Takaki Y."/>
            <person name="Nishi S."/>
            <person name="Hori S."/>
            <person name="Arai W."/>
            <person name="Tsubouchi T."/>
            <person name="Morono Y."/>
            <person name="Uchiyama I."/>
            <person name="Ito T."/>
            <person name="Fujiyama A."/>
            <person name="Inagaki F."/>
            <person name="Takami H."/>
        </authorList>
    </citation>
    <scope>NUCLEOTIDE SEQUENCE</scope>
    <source>
        <strain evidence="4">Expedition CK06-06</strain>
    </source>
</reference>
<comment type="similarity">
    <text evidence="1">Belongs to the small GTPase superfamily. Rab family.</text>
</comment>
<dbReference type="InterPro" id="IPR027417">
    <property type="entry name" value="P-loop_NTPase"/>
</dbReference>
<dbReference type="PRINTS" id="PR00449">
    <property type="entry name" value="RASTRNSFRMNG"/>
</dbReference>
<sequence>MLYIVNLPAEDMSTEFKEYVFKITILGQSAVGKTSLINQFTEGSFHEDYKPTLGANIVRKDVNIDKVNGKVRLIMWDLAGQEKYNVIRSMYFQGCVGSLLYITSVF</sequence>
<dbReference type="NCBIfam" id="TIGR00231">
    <property type="entry name" value="small_GTP"/>
    <property type="match status" value="1"/>
</dbReference>
<evidence type="ECO:0000313" key="4">
    <source>
        <dbReference type="EMBL" id="GAH33032.1"/>
    </source>
</evidence>
<dbReference type="InterPro" id="IPR005225">
    <property type="entry name" value="Small_GTP-bd"/>
</dbReference>